<dbReference type="Proteomes" id="UP001432222">
    <property type="component" value="Chromosome"/>
</dbReference>
<dbReference type="Pfam" id="PF00348">
    <property type="entry name" value="polyprenyl_synt"/>
    <property type="match status" value="1"/>
</dbReference>
<name>A0ABZ1TV22_9ACTN</name>
<dbReference type="InterPro" id="IPR008949">
    <property type="entry name" value="Isoprenoid_synthase_dom_sf"/>
</dbReference>
<keyword evidence="4" id="KW-0479">Metal-binding</keyword>
<evidence type="ECO:0000313" key="8">
    <source>
        <dbReference type="Proteomes" id="UP001432222"/>
    </source>
</evidence>
<keyword evidence="3 6" id="KW-0808">Transferase</keyword>
<gene>
    <name evidence="7" type="ORF">OHA16_01845</name>
</gene>
<organism evidence="7 8">
    <name type="scientific">Kitasatospora purpeofusca</name>
    <dbReference type="NCBI Taxonomy" id="67352"/>
    <lineage>
        <taxon>Bacteria</taxon>
        <taxon>Bacillati</taxon>
        <taxon>Actinomycetota</taxon>
        <taxon>Actinomycetes</taxon>
        <taxon>Kitasatosporales</taxon>
        <taxon>Streptomycetaceae</taxon>
        <taxon>Kitasatospora</taxon>
    </lineage>
</organism>
<protein>
    <submittedName>
        <fullName evidence="7">Polyprenyl synthetase family protein</fullName>
    </submittedName>
</protein>
<dbReference type="PANTHER" id="PTHR12001:SF69">
    <property type="entry name" value="ALL TRANS-POLYPRENYL-DIPHOSPHATE SYNTHASE PDSS1"/>
    <property type="match status" value="1"/>
</dbReference>
<dbReference type="Gene3D" id="1.10.600.10">
    <property type="entry name" value="Farnesyl Diphosphate Synthase"/>
    <property type="match status" value="1"/>
</dbReference>
<dbReference type="SFLD" id="SFLDS00005">
    <property type="entry name" value="Isoprenoid_Synthase_Type_I"/>
    <property type="match status" value="1"/>
</dbReference>
<evidence type="ECO:0000256" key="5">
    <source>
        <dbReference type="ARBA" id="ARBA00022842"/>
    </source>
</evidence>
<evidence type="ECO:0000256" key="4">
    <source>
        <dbReference type="ARBA" id="ARBA00022723"/>
    </source>
</evidence>
<comment type="similarity">
    <text evidence="2 6">Belongs to the FPP/GGPP synthase family.</text>
</comment>
<evidence type="ECO:0000256" key="3">
    <source>
        <dbReference type="ARBA" id="ARBA00022679"/>
    </source>
</evidence>
<dbReference type="PROSITE" id="PS00444">
    <property type="entry name" value="POLYPRENYL_SYNTHASE_2"/>
    <property type="match status" value="1"/>
</dbReference>
<sequence>MTTSIPAERASAHGEESALVQEWLRKDLVRVREALQSLVAQPHSRIDGPIAYAVEHSGRLLRPTLVLLSSYLLAEEPGRRTHRRVIEGAAVVETLHIATLHHDDVIDNAQVRRGRPSVNAKYGTATALLTGDYLLARCMQGAAALGRSHLLAMAQTLADMCVGQMLESSRLHDPFRTEPEYYAAVSGKTARLLRTAASMGVLGGKVEKSAQAALESFGHDLGMAFQIWDDILDICSTETGKEPAKDILNGVYTLPVIYAVQDSAEVLVPLLSAQPLSADRCRAVVEAVRESGAITRAAEVAQRYTANALLAVESHPATAAHAPVVRRCLRDLVDTFASRHPALRALRDATGPEAEGRSPAA</sequence>
<evidence type="ECO:0000256" key="6">
    <source>
        <dbReference type="RuleBase" id="RU004466"/>
    </source>
</evidence>
<comment type="cofactor">
    <cofactor evidence="1">
        <name>Mg(2+)</name>
        <dbReference type="ChEBI" id="CHEBI:18420"/>
    </cofactor>
</comment>
<dbReference type="InterPro" id="IPR033749">
    <property type="entry name" value="Polyprenyl_synt_CS"/>
</dbReference>
<evidence type="ECO:0000256" key="2">
    <source>
        <dbReference type="ARBA" id="ARBA00006706"/>
    </source>
</evidence>
<dbReference type="RefSeq" id="WP_328952901.1">
    <property type="nucleotide sequence ID" value="NZ_CP108110.1"/>
</dbReference>
<dbReference type="InterPro" id="IPR000092">
    <property type="entry name" value="Polyprenyl_synt"/>
</dbReference>
<evidence type="ECO:0000313" key="7">
    <source>
        <dbReference type="EMBL" id="WUQ81826.1"/>
    </source>
</evidence>
<keyword evidence="8" id="KW-1185">Reference proteome</keyword>
<keyword evidence="5" id="KW-0460">Magnesium</keyword>
<proteinExistence type="inferred from homology"/>
<evidence type="ECO:0000256" key="1">
    <source>
        <dbReference type="ARBA" id="ARBA00001946"/>
    </source>
</evidence>
<reference evidence="7" key="1">
    <citation type="submission" date="2022-10" db="EMBL/GenBank/DDBJ databases">
        <title>The complete genomes of actinobacterial strains from the NBC collection.</title>
        <authorList>
            <person name="Joergensen T.S."/>
            <person name="Alvarez Arevalo M."/>
            <person name="Sterndorff E.B."/>
            <person name="Faurdal D."/>
            <person name="Vuksanovic O."/>
            <person name="Mourched A.-S."/>
            <person name="Charusanti P."/>
            <person name="Shaw S."/>
            <person name="Blin K."/>
            <person name="Weber T."/>
        </authorList>
    </citation>
    <scope>NUCLEOTIDE SEQUENCE</scope>
    <source>
        <strain evidence="7">NBC_00222</strain>
    </source>
</reference>
<accession>A0ABZ1TV22</accession>
<dbReference type="CDD" id="cd00685">
    <property type="entry name" value="Trans_IPPS_HT"/>
    <property type="match status" value="1"/>
</dbReference>
<dbReference type="PANTHER" id="PTHR12001">
    <property type="entry name" value="GERANYLGERANYL PYROPHOSPHATE SYNTHASE"/>
    <property type="match status" value="1"/>
</dbReference>
<dbReference type="SUPFAM" id="SSF48576">
    <property type="entry name" value="Terpenoid synthases"/>
    <property type="match status" value="1"/>
</dbReference>
<dbReference type="EMBL" id="CP108110">
    <property type="protein sequence ID" value="WUQ81826.1"/>
    <property type="molecule type" value="Genomic_DNA"/>
</dbReference>